<protein>
    <recommendedName>
        <fullName evidence="3">Minor capsid protein</fullName>
    </recommendedName>
</protein>
<accession>A0ABD4ZZ65</accession>
<gene>
    <name evidence="1" type="ORF">Q4436_01595</name>
</gene>
<dbReference type="Proteomes" id="UP001169713">
    <property type="component" value="Unassembled WGS sequence"/>
</dbReference>
<reference evidence="1" key="1">
    <citation type="submission" date="2023-07" db="EMBL/GenBank/DDBJ databases">
        <title>Whole Genome Sequencing of Colonoscopy isolates.</title>
        <authorList>
            <person name="Surve S.V."/>
            <person name="Valls R.A."/>
            <person name="Barrak K.E."/>
            <person name="Gardner T.B."/>
            <person name="O'Toole G.A."/>
        </authorList>
    </citation>
    <scope>NUCLEOTIDE SEQUENCE</scope>
    <source>
        <strain evidence="1">GP0003</strain>
    </source>
</reference>
<comment type="caution">
    <text evidence="1">The sequence shown here is derived from an EMBL/GenBank/DDBJ whole genome shotgun (WGS) entry which is preliminary data.</text>
</comment>
<dbReference type="RefSeq" id="WP_262334163.1">
    <property type="nucleotide sequence ID" value="NZ_JANZQG010000004.1"/>
</dbReference>
<dbReference type="EMBL" id="JAUONS010000001">
    <property type="protein sequence ID" value="MDO6360815.1"/>
    <property type="molecule type" value="Genomic_DNA"/>
</dbReference>
<organism evidence="1 2">
    <name type="scientific">Lactobacillus paragasseri</name>
    <dbReference type="NCBI Taxonomy" id="2107999"/>
    <lineage>
        <taxon>Bacteria</taxon>
        <taxon>Bacillati</taxon>
        <taxon>Bacillota</taxon>
        <taxon>Bacilli</taxon>
        <taxon>Lactobacillales</taxon>
        <taxon>Lactobacillaceae</taxon>
        <taxon>Lactobacillus</taxon>
    </lineage>
</organism>
<sequence length="530" mass="60209">MTMLRKSNKYWLDRQAIEKEAIKKYIQQDQRAIAQLNQHYDTMLNNINQQIAAEISSLADRNNVGLELAKKQVTDMDVKAYSAKAKQIVEQAAVMRKKGHHVTYKDYPEAINQELRVYNTTMRVNRLEYLRANIALEVAKASLNAASITGNTLVDRYIAETKRQAGILGISGKNDSMLNNVAIQGVVTADVNGANWSSRLWANQVGLRANVEQVLATGLAHFDVKRMRSLMTATVHNWRYVADRLLNTEISRVLYMAQWGSIKKAGYRFVKWINEPKACLLCSAIGQKNSGFGSGIYEYDKVPSIPAQTHPNCRCAISAYWVDGESNDVKDLGKESNSSIKEKGGSWRSGTNKVNWNYINSEEFKSKFDHITNDRNLNAQIRKYAIAMLTHRQNSDSEDSYILNNKGEIVAKTFGPDDKLEVGLSEKARHRISQEYDPYTIIGMHNHPTNIPPTGSDYAAANGRKYKFGLVVTHDGKIYKYNISRYIMPYLIDKTIENVRRTHYNWDDKKIYKEALKRLKGSGLSCQEIK</sequence>
<evidence type="ECO:0000313" key="2">
    <source>
        <dbReference type="Proteomes" id="UP001169713"/>
    </source>
</evidence>
<name>A0ABD4ZZ65_9LACO</name>
<proteinExistence type="predicted"/>
<evidence type="ECO:0008006" key="3">
    <source>
        <dbReference type="Google" id="ProtNLM"/>
    </source>
</evidence>
<evidence type="ECO:0000313" key="1">
    <source>
        <dbReference type="EMBL" id="MDO6360815.1"/>
    </source>
</evidence>
<dbReference type="AlphaFoldDB" id="A0ABD4ZZ65"/>